<dbReference type="AlphaFoldDB" id="A0A9N9QKN6"/>
<evidence type="ECO:0000256" key="1">
    <source>
        <dbReference type="SAM" id="MobiDB-lite"/>
    </source>
</evidence>
<gene>
    <name evidence="2" type="ORF">CEUTPL_LOCUS2234</name>
</gene>
<reference evidence="2" key="1">
    <citation type="submission" date="2022-01" db="EMBL/GenBank/DDBJ databases">
        <authorList>
            <person name="King R."/>
        </authorList>
    </citation>
    <scope>NUCLEOTIDE SEQUENCE</scope>
</reference>
<dbReference type="EMBL" id="OU892286">
    <property type="protein sequence ID" value="CAG9761532.1"/>
    <property type="molecule type" value="Genomic_DNA"/>
</dbReference>
<feature type="compositionally biased region" description="Polar residues" evidence="1">
    <location>
        <begin position="86"/>
        <end position="105"/>
    </location>
</feature>
<evidence type="ECO:0000313" key="2">
    <source>
        <dbReference type="EMBL" id="CAG9761532.1"/>
    </source>
</evidence>
<protein>
    <submittedName>
        <fullName evidence="2">Uncharacterized protein</fullName>
    </submittedName>
</protein>
<proteinExistence type="predicted"/>
<dbReference type="Proteomes" id="UP001152799">
    <property type="component" value="Chromosome 10"/>
</dbReference>
<organism evidence="2 3">
    <name type="scientific">Ceutorhynchus assimilis</name>
    <name type="common">cabbage seed weevil</name>
    <dbReference type="NCBI Taxonomy" id="467358"/>
    <lineage>
        <taxon>Eukaryota</taxon>
        <taxon>Metazoa</taxon>
        <taxon>Ecdysozoa</taxon>
        <taxon>Arthropoda</taxon>
        <taxon>Hexapoda</taxon>
        <taxon>Insecta</taxon>
        <taxon>Pterygota</taxon>
        <taxon>Neoptera</taxon>
        <taxon>Endopterygota</taxon>
        <taxon>Coleoptera</taxon>
        <taxon>Polyphaga</taxon>
        <taxon>Cucujiformia</taxon>
        <taxon>Curculionidae</taxon>
        <taxon>Ceutorhynchinae</taxon>
        <taxon>Ceutorhynchus</taxon>
    </lineage>
</organism>
<name>A0A9N9QKN6_9CUCU</name>
<feature type="region of interest" description="Disordered" evidence="1">
    <location>
        <begin position="58"/>
        <end position="124"/>
    </location>
</feature>
<sequence>MVKVSGKTVYKHVNNLRKLPFPEQNSQLQIPYDTVLPLAATVGAKMVMASPAVTHPVSSGSFNLSKSGTEAENNDELDKAMAMPTSLGTPKSITGSPDSNISENSGCGLRRSERIRKPPPKLNL</sequence>
<accession>A0A9N9QKN6</accession>
<evidence type="ECO:0000313" key="3">
    <source>
        <dbReference type="Proteomes" id="UP001152799"/>
    </source>
</evidence>
<keyword evidence="3" id="KW-1185">Reference proteome</keyword>
<feature type="compositionally biased region" description="Polar residues" evidence="1">
    <location>
        <begin position="58"/>
        <end position="71"/>
    </location>
</feature>